<feature type="transmembrane region" description="Helical" evidence="8">
    <location>
        <begin position="5"/>
        <end position="23"/>
    </location>
</feature>
<dbReference type="InterPro" id="IPR051829">
    <property type="entry name" value="Multiheme_Cytochr_ET"/>
</dbReference>
<gene>
    <name evidence="10" type="ORF">KZH69_08085</name>
</gene>
<evidence type="ECO:0000256" key="6">
    <source>
        <dbReference type="ARBA" id="ARBA00023004"/>
    </source>
</evidence>
<evidence type="ECO:0000313" key="11">
    <source>
        <dbReference type="Proteomes" id="UP000812031"/>
    </source>
</evidence>
<reference evidence="10 11" key="1">
    <citation type="submission" date="2021-07" db="EMBL/GenBank/DDBJ databases">
        <title>Flavobacterium sp. nov. isolated from sediment on the Taihu Lake.</title>
        <authorList>
            <person name="Qu J.-H."/>
        </authorList>
    </citation>
    <scope>NUCLEOTIDE SEQUENCE [LARGE SCALE GENOMIC DNA]</scope>
    <source>
        <strain evidence="10 11">NAS39</strain>
    </source>
</reference>
<organism evidence="10 11">
    <name type="scientific">Flavobacterium taihuense</name>
    <dbReference type="NCBI Taxonomy" id="2857508"/>
    <lineage>
        <taxon>Bacteria</taxon>
        <taxon>Pseudomonadati</taxon>
        <taxon>Bacteroidota</taxon>
        <taxon>Flavobacteriia</taxon>
        <taxon>Flavobacteriales</taxon>
        <taxon>Flavobacteriaceae</taxon>
        <taxon>Flavobacterium</taxon>
    </lineage>
</organism>
<keyword evidence="6" id="KW-0408">Iron</keyword>
<comment type="caution">
    <text evidence="10">The sequence shown here is derived from an EMBL/GenBank/DDBJ whole genome shotgun (WGS) entry which is preliminary data.</text>
</comment>
<accession>A0ABS6XUV8</accession>
<sequence>MKQRILFVIITLIIVAFVIMFPHEMLSPGNLYQAHSDIENNCFACHKVISGTPNENCISCHKPSEIGLKKDKKGNFVREKNKSLFHEKVGHQSCISCHTDHKESVMGRSSVKFEHSLLPEIYKNNCISCHSKPNNNLHSSVSNSCVGCHSTINWTSKIEFNHNLIQKTARGKCINCHKIPMDNFHSSTTSNCALCHGFNKWNPSTFSHDLSFQLDENHKIDCKVCHTTNNFREYTCFGCHEHSIGNIREEHSEEGITNFTNCVKCHKNGSGDEVESNEGKVRSYISKELNNENEENDD</sequence>
<dbReference type="PANTHER" id="PTHR35038:SF6">
    <property type="entry name" value="SURFACE LOCALIZED DECAHEME CYTOCHROME C LIPOPROTEIN"/>
    <property type="match status" value="1"/>
</dbReference>
<evidence type="ECO:0000313" key="10">
    <source>
        <dbReference type="EMBL" id="MBW4360441.1"/>
    </source>
</evidence>
<evidence type="ECO:0000256" key="4">
    <source>
        <dbReference type="ARBA" id="ARBA00022729"/>
    </source>
</evidence>
<keyword evidence="4" id="KW-0732">Signal</keyword>
<protein>
    <recommendedName>
        <fullName evidence="9">Class III cytochrome C domain-containing protein</fullName>
    </recommendedName>
</protein>
<evidence type="ECO:0000259" key="9">
    <source>
        <dbReference type="Pfam" id="PF02085"/>
    </source>
</evidence>
<dbReference type="InterPro" id="IPR020942">
    <property type="entry name" value="Cyt_c_III_dom"/>
</dbReference>
<name>A0ABS6XUV8_9FLAO</name>
<feature type="domain" description="Class III cytochrome C" evidence="9">
    <location>
        <begin position="33"/>
        <end position="104"/>
    </location>
</feature>
<evidence type="ECO:0000256" key="8">
    <source>
        <dbReference type="SAM" id="Phobius"/>
    </source>
</evidence>
<proteinExistence type="predicted"/>
<keyword evidence="11" id="KW-1185">Reference proteome</keyword>
<keyword evidence="3" id="KW-0479">Metal-binding</keyword>
<keyword evidence="8" id="KW-1133">Transmembrane helix</keyword>
<keyword evidence="8" id="KW-0472">Membrane</keyword>
<dbReference type="Proteomes" id="UP000812031">
    <property type="component" value="Unassembled WGS sequence"/>
</dbReference>
<feature type="region of interest" description="Disordered" evidence="7">
    <location>
        <begin position="269"/>
        <end position="298"/>
    </location>
</feature>
<evidence type="ECO:0000256" key="1">
    <source>
        <dbReference type="ARBA" id="ARBA00022448"/>
    </source>
</evidence>
<evidence type="ECO:0000256" key="7">
    <source>
        <dbReference type="SAM" id="MobiDB-lite"/>
    </source>
</evidence>
<keyword evidence="8" id="KW-0812">Transmembrane</keyword>
<evidence type="ECO:0000256" key="5">
    <source>
        <dbReference type="ARBA" id="ARBA00022982"/>
    </source>
</evidence>
<dbReference type="Pfam" id="PF02085">
    <property type="entry name" value="Cytochrom_CIII"/>
    <property type="match status" value="1"/>
</dbReference>
<dbReference type="PANTHER" id="PTHR35038">
    <property type="entry name" value="DISSIMILATORY SULFITE REDUCTASE SIRA"/>
    <property type="match status" value="1"/>
</dbReference>
<dbReference type="RefSeq" id="WP_219316930.1">
    <property type="nucleotide sequence ID" value="NZ_JAHWYN010000006.1"/>
</dbReference>
<dbReference type="EMBL" id="JAHWYN010000006">
    <property type="protein sequence ID" value="MBW4360441.1"/>
    <property type="molecule type" value="Genomic_DNA"/>
</dbReference>
<keyword evidence="5" id="KW-0249">Electron transport</keyword>
<keyword evidence="2" id="KW-0349">Heme</keyword>
<evidence type="ECO:0000256" key="3">
    <source>
        <dbReference type="ARBA" id="ARBA00022723"/>
    </source>
</evidence>
<keyword evidence="1" id="KW-0813">Transport</keyword>
<evidence type="ECO:0000256" key="2">
    <source>
        <dbReference type="ARBA" id="ARBA00022617"/>
    </source>
</evidence>